<name>A0A6H9ZCC1_9ACTN</name>
<accession>A0A6H9ZCC1</accession>
<keyword evidence="1" id="KW-0812">Transmembrane</keyword>
<keyword evidence="1" id="KW-1133">Transmembrane helix</keyword>
<feature type="transmembrane region" description="Helical" evidence="1">
    <location>
        <begin position="102"/>
        <end position="121"/>
    </location>
</feature>
<dbReference type="Proteomes" id="UP000468735">
    <property type="component" value="Unassembled WGS sequence"/>
</dbReference>
<reference evidence="2 3" key="1">
    <citation type="submission" date="2019-09" db="EMBL/GenBank/DDBJ databases">
        <title>Actinomadura physcomitrii sp. nov., a novel actinomycete isolated from moss [Physcomitrium sphaericum (Ludw) Fuernr].</title>
        <authorList>
            <person name="Zhuang X."/>
            <person name="Liu C."/>
        </authorList>
    </citation>
    <scope>NUCLEOTIDE SEQUENCE [LARGE SCALE GENOMIC DNA]</scope>
    <source>
        <strain evidence="2 3">HMC1</strain>
    </source>
</reference>
<evidence type="ECO:0008006" key="4">
    <source>
        <dbReference type="Google" id="ProtNLM"/>
    </source>
</evidence>
<dbReference type="EMBL" id="WBMT01000001">
    <property type="protein sequence ID" value="KAB2352199.1"/>
    <property type="molecule type" value="Genomic_DNA"/>
</dbReference>
<keyword evidence="1" id="KW-0472">Membrane</keyword>
<evidence type="ECO:0000256" key="1">
    <source>
        <dbReference type="SAM" id="Phobius"/>
    </source>
</evidence>
<feature type="transmembrane region" description="Helical" evidence="1">
    <location>
        <begin position="74"/>
        <end position="95"/>
    </location>
</feature>
<protein>
    <recommendedName>
        <fullName evidence="4">DUF1449 family protein</fullName>
    </recommendedName>
</protein>
<dbReference type="AlphaFoldDB" id="A0A6H9ZCC1"/>
<proteinExistence type="predicted"/>
<feature type="transmembrane region" description="Helical" evidence="1">
    <location>
        <begin position="7"/>
        <end position="29"/>
    </location>
</feature>
<evidence type="ECO:0000313" key="2">
    <source>
        <dbReference type="EMBL" id="KAB2352199.1"/>
    </source>
</evidence>
<dbReference type="RefSeq" id="WP_151556784.1">
    <property type="nucleotide sequence ID" value="NZ_WBMT01000001.1"/>
</dbReference>
<keyword evidence="3" id="KW-1185">Reference proteome</keyword>
<dbReference type="OrthoDB" id="3388214at2"/>
<sequence>MAEFLDIVLGFPTALFTFPLLVVAGYWLLVLVGGVGAGDLGADVDTGADIGAEDTGLGGPAGVLGAAGLGGVPVTVVLSLLIGVGWFASLVGSVLAEGAGDVAAVLSFAVLVIAFGVAWAGTRLLVLPLRPIFRRDAGTTRRDLVGRMCVIRTGRVDSDFGQAEVITPDGSTVLVQVRRPPASLASTGAPVAGATFEGDLTHGTTALIFDYEPAGEFFLVMPYDAAFDPDGSVA</sequence>
<comment type="caution">
    <text evidence="2">The sequence shown here is derived from an EMBL/GenBank/DDBJ whole genome shotgun (WGS) entry which is preliminary data.</text>
</comment>
<gene>
    <name evidence="2" type="ORF">F8566_00335</name>
</gene>
<organism evidence="2 3">
    <name type="scientific">Actinomadura rudentiformis</name>
    <dbReference type="NCBI Taxonomy" id="359158"/>
    <lineage>
        <taxon>Bacteria</taxon>
        <taxon>Bacillati</taxon>
        <taxon>Actinomycetota</taxon>
        <taxon>Actinomycetes</taxon>
        <taxon>Streptosporangiales</taxon>
        <taxon>Thermomonosporaceae</taxon>
        <taxon>Actinomadura</taxon>
    </lineage>
</organism>
<evidence type="ECO:0000313" key="3">
    <source>
        <dbReference type="Proteomes" id="UP000468735"/>
    </source>
</evidence>